<reference evidence="6 7" key="1">
    <citation type="submission" date="2025-04" db="UniProtKB">
        <authorList>
            <consortium name="RefSeq"/>
        </authorList>
    </citation>
    <scope>IDENTIFICATION</scope>
    <source>
        <strain evidence="6 7">OHB3-1</strain>
    </source>
</reference>
<feature type="domain" description="Fungal lipase-type" evidence="3">
    <location>
        <begin position="109"/>
        <end position="244"/>
    </location>
</feature>
<evidence type="ECO:0000313" key="8">
    <source>
        <dbReference type="RefSeq" id="XP_022159361.1"/>
    </source>
</evidence>
<feature type="compositionally biased region" description="Low complexity" evidence="2">
    <location>
        <begin position="409"/>
        <end position="419"/>
    </location>
</feature>
<evidence type="ECO:0000256" key="1">
    <source>
        <dbReference type="ARBA" id="ARBA00022801"/>
    </source>
</evidence>
<evidence type="ECO:0000313" key="5">
    <source>
        <dbReference type="Proteomes" id="UP000504603"/>
    </source>
</evidence>
<keyword evidence="1" id="KW-0378">Hydrolase</keyword>
<name>A0A6J1DYK3_MOMCH</name>
<dbReference type="InterPro" id="IPR029058">
    <property type="entry name" value="AB_hydrolase_fold"/>
</dbReference>
<dbReference type="Proteomes" id="UP000504603">
    <property type="component" value="Unplaced"/>
</dbReference>
<organism evidence="5 7">
    <name type="scientific">Momordica charantia</name>
    <name type="common">Bitter gourd</name>
    <name type="synonym">Balsam pear</name>
    <dbReference type="NCBI Taxonomy" id="3673"/>
    <lineage>
        <taxon>Eukaryota</taxon>
        <taxon>Viridiplantae</taxon>
        <taxon>Streptophyta</taxon>
        <taxon>Embryophyta</taxon>
        <taxon>Tracheophyta</taxon>
        <taxon>Spermatophyta</taxon>
        <taxon>Magnoliopsida</taxon>
        <taxon>eudicotyledons</taxon>
        <taxon>Gunneridae</taxon>
        <taxon>Pentapetalae</taxon>
        <taxon>rosids</taxon>
        <taxon>fabids</taxon>
        <taxon>Cucurbitales</taxon>
        <taxon>Cucurbitaceae</taxon>
        <taxon>Momordiceae</taxon>
        <taxon>Momordica</taxon>
    </lineage>
</organism>
<dbReference type="InterPro" id="IPR005592">
    <property type="entry name" value="Mono/diacylglycerol_lipase_N"/>
</dbReference>
<keyword evidence="5" id="KW-1185">Reference proteome</keyword>
<dbReference type="PANTHER" id="PTHR46398:SF4">
    <property type="entry name" value="ALPHA_BETA-HYDROLASES SUPERFAMILY PROTEIN"/>
    <property type="match status" value="1"/>
</dbReference>
<dbReference type="Pfam" id="PF03893">
    <property type="entry name" value="Lipase3_N"/>
    <property type="match status" value="1"/>
</dbReference>
<evidence type="ECO:0000256" key="2">
    <source>
        <dbReference type="SAM" id="MobiDB-lite"/>
    </source>
</evidence>
<dbReference type="RefSeq" id="XP_022159347.1">
    <property type="nucleotide sequence ID" value="XM_022303655.1"/>
</dbReference>
<feature type="domain" description="Mono-/di-acylglycerol lipase N-terminal" evidence="4">
    <location>
        <begin position="10"/>
        <end position="74"/>
    </location>
</feature>
<dbReference type="SUPFAM" id="SSF53474">
    <property type="entry name" value="alpha/beta-Hydrolases"/>
    <property type="match status" value="1"/>
</dbReference>
<dbReference type="GO" id="GO:0016787">
    <property type="term" value="F:hydrolase activity"/>
    <property type="evidence" value="ECO:0007669"/>
    <property type="project" value="UniProtKB-KW"/>
</dbReference>
<evidence type="ECO:0000259" key="4">
    <source>
        <dbReference type="Pfam" id="PF03893"/>
    </source>
</evidence>
<dbReference type="InterPro" id="IPR002921">
    <property type="entry name" value="Fungal_lipase-type"/>
</dbReference>
<dbReference type="GO" id="GO:0016042">
    <property type="term" value="P:lipid catabolic process"/>
    <property type="evidence" value="ECO:0007669"/>
    <property type="project" value="InterPro"/>
</dbReference>
<feature type="region of interest" description="Disordered" evidence="2">
    <location>
        <begin position="397"/>
        <end position="426"/>
    </location>
</feature>
<dbReference type="CDD" id="cd00519">
    <property type="entry name" value="Lipase_3"/>
    <property type="match status" value="1"/>
</dbReference>
<dbReference type="OrthoDB" id="438440at2759"/>
<dbReference type="Gene3D" id="3.40.50.1820">
    <property type="entry name" value="alpha/beta hydrolase"/>
    <property type="match status" value="1"/>
</dbReference>
<protein>
    <submittedName>
        <fullName evidence="6 7">Uncharacterized protein LOC111025762 isoform X1</fullName>
    </submittedName>
</protein>
<evidence type="ECO:0000313" key="7">
    <source>
        <dbReference type="RefSeq" id="XP_022159353.1"/>
    </source>
</evidence>
<proteinExistence type="predicted"/>
<dbReference type="AlphaFoldDB" id="A0A6J1DYK3"/>
<gene>
    <name evidence="6 7 8" type="primary">LOC111025762</name>
</gene>
<evidence type="ECO:0000313" key="6">
    <source>
        <dbReference type="RefSeq" id="XP_022159347.1"/>
    </source>
</evidence>
<dbReference type="RefSeq" id="XP_022159353.1">
    <property type="nucleotide sequence ID" value="XM_022303661.1"/>
</dbReference>
<dbReference type="RefSeq" id="XP_022159361.1">
    <property type="nucleotide sequence ID" value="XM_022303669.1"/>
</dbReference>
<dbReference type="GeneID" id="111025762"/>
<evidence type="ECO:0000259" key="3">
    <source>
        <dbReference type="Pfam" id="PF01764"/>
    </source>
</evidence>
<accession>A0A6J1DYK3</accession>
<dbReference type="Pfam" id="PF01764">
    <property type="entry name" value="Lipase_3"/>
    <property type="match status" value="1"/>
</dbReference>
<sequence length="452" mass="51067">MSIICGIPILECVCCLGCARWACKRCFHSAVHDSETWGFATADEFGPIPRICRYILAVYEDDIQQPLWEPAGGYGINPDWLLIKKSYKDTRGRAPPYILYLDHNHGDIVLAIRGLNMAKESDYAVLLDNKLGKKKFDGGYVHNGLLKAAGWVLDTENEILKDLVSKYPDYTLTFAGHSLGSGVAAMLTLVVVQNRDKLENIDRKRIRCYAIAPARCMSLNLAVRYADVINSVVLQDDFLPRTATPLEDIFKSLFCLPCLLCMRCLRDTCVSEEKMIKDPRRLYAPGRLYHIIERKPCRCGRLPPVVKTAVPVDGRFEHIVLSCNATSDHAIIWIEKEAKMALELMHEDDKVMEMPPQQKMERQNTIAREHSEEYKAALQRAVTLAVPHAYVLSPYGTFSQTDEGEEESPGSSGRLSSGSSRRKKETWDELIERLYDKDDSRHAALKKSHSSI</sequence>
<dbReference type="KEGG" id="mcha:111025762"/>
<dbReference type="PANTHER" id="PTHR46398">
    <property type="entry name" value="ALPHA/BETA-HYDROLASES SUPERFAMILY PROTEIN"/>
    <property type="match status" value="1"/>
</dbReference>